<evidence type="ECO:0000259" key="1">
    <source>
        <dbReference type="PROSITE" id="PS50995"/>
    </source>
</evidence>
<organism evidence="2 3">
    <name type="scientific">Nitrolancea hollandica Lb</name>
    <dbReference type="NCBI Taxonomy" id="1129897"/>
    <lineage>
        <taxon>Bacteria</taxon>
        <taxon>Pseudomonadati</taxon>
        <taxon>Thermomicrobiota</taxon>
        <taxon>Thermomicrobia</taxon>
        <taxon>Sphaerobacterales</taxon>
        <taxon>Sphaerobacterineae</taxon>
        <taxon>Sphaerobacteraceae</taxon>
        <taxon>Nitrolancea</taxon>
    </lineage>
</organism>
<dbReference type="Pfam" id="PF12802">
    <property type="entry name" value="MarR_2"/>
    <property type="match status" value="1"/>
</dbReference>
<dbReference type="SUPFAM" id="SSF46785">
    <property type="entry name" value="Winged helix' DNA-binding domain"/>
    <property type="match status" value="1"/>
</dbReference>
<dbReference type="Proteomes" id="UP000004221">
    <property type="component" value="Unassembled WGS sequence"/>
</dbReference>
<dbReference type="EMBL" id="CAGS01000067">
    <property type="protein sequence ID" value="CCF82840.1"/>
    <property type="molecule type" value="Genomic_DNA"/>
</dbReference>
<dbReference type="PANTHER" id="PTHR33164:SF99">
    <property type="entry name" value="MARR FAMILY REGULATORY PROTEIN"/>
    <property type="match status" value="1"/>
</dbReference>
<proteinExistence type="predicted"/>
<comment type="caution">
    <text evidence="2">The sequence shown here is derived from an EMBL/GenBank/DDBJ whole genome shotgun (WGS) entry which is preliminary data.</text>
</comment>
<dbReference type="Gene3D" id="1.10.10.10">
    <property type="entry name" value="Winged helix-like DNA-binding domain superfamily/Winged helix DNA-binding domain"/>
    <property type="match status" value="1"/>
</dbReference>
<evidence type="ECO:0000313" key="2">
    <source>
        <dbReference type="EMBL" id="CCF82840.1"/>
    </source>
</evidence>
<sequence length="147" mass="17083">MVARDPEDRRMLGALLRIPFQAIVARIQEGLVMAGYTDLRPAHFVVFQHMRPEGVRLTELAEAAQITKQSMGYLVDYLEREGYTERMPDPTDGRARVIRLTERGKDVERTAREILRNIEVEWSDRLGEERMGQLRETLRDLAAMLER</sequence>
<dbReference type="GO" id="GO:0003700">
    <property type="term" value="F:DNA-binding transcription factor activity"/>
    <property type="evidence" value="ECO:0007669"/>
    <property type="project" value="InterPro"/>
</dbReference>
<dbReference type="RefSeq" id="WP_008475304.1">
    <property type="nucleotide sequence ID" value="NZ_CAGS01000067.1"/>
</dbReference>
<name>I4EDS8_9BACT</name>
<dbReference type="PRINTS" id="PR00598">
    <property type="entry name" value="HTHMARR"/>
</dbReference>
<dbReference type="AlphaFoldDB" id="I4EDS8"/>
<accession>I4EDS8</accession>
<gene>
    <name evidence="2" type="ORF">NITHO_1590031</name>
</gene>
<dbReference type="SMART" id="SM00347">
    <property type="entry name" value="HTH_MARR"/>
    <property type="match status" value="1"/>
</dbReference>
<dbReference type="InterPro" id="IPR036390">
    <property type="entry name" value="WH_DNA-bd_sf"/>
</dbReference>
<dbReference type="InterPro" id="IPR000835">
    <property type="entry name" value="HTH_MarR-typ"/>
</dbReference>
<dbReference type="InterPro" id="IPR039422">
    <property type="entry name" value="MarR/SlyA-like"/>
</dbReference>
<protein>
    <submittedName>
        <fullName evidence="2">Transcriptional regulator, MarR family</fullName>
    </submittedName>
</protein>
<dbReference type="GO" id="GO:0006950">
    <property type="term" value="P:response to stress"/>
    <property type="evidence" value="ECO:0007669"/>
    <property type="project" value="TreeGrafter"/>
</dbReference>
<keyword evidence="3" id="KW-1185">Reference proteome</keyword>
<dbReference type="PANTHER" id="PTHR33164">
    <property type="entry name" value="TRANSCRIPTIONAL REGULATOR, MARR FAMILY"/>
    <property type="match status" value="1"/>
</dbReference>
<dbReference type="PROSITE" id="PS50995">
    <property type="entry name" value="HTH_MARR_2"/>
    <property type="match status" value="1"/>
</dbReference>
<dbReference type="InterPro" id="IPR036388">
    <property type="entry name" value="WH-like_DNA-bd_sf"/>
</dbReference>
<feature type="domain" description="HTH marR-type" evidence="1">
    <location>
        <begin position="9"/>
        <end position="143"/>
    </location>
</feature>
<reference evidence="2 3" key="1">
    <citation type="journal article" date="2012" name="ISME J.">
        <title>Nitrification expanded: discovery, physiology and genomics of a nitrite-oxidizing bacterium from the phylum Chloroflexi.</title>
        <authorList>
            <person name="Sorokin D.Y."/>
            <person name="Lucker S."/>
            <person name="Vejmelkova D."/>
            <person name="Kostrikina N.A."/>
            <person name="Kleerebezem R."/>
            <person name="Rijpstra W.I."/>
            <person name="Damste J.S."/>
            <person name="Le Paslier D."/>
            <person name="Muyzer G."/>
            <person name="Wagner M."/>
            <person name="van Loosdrecht M.C."/>
            <person name="Daims H."/>
        </authorList>
    </citation>
    <scope>NUCLEOTIDE SEQUENCE [LARGE SCALE GENOMIC DNA]</scope>
    <source>
        <strain evidence="3">none</strain>
    </source>
</reference>
<evidence type="ECO:0000313" key="3">
    <source>
        <dbReference type="Proteomes" id="UP000004221"/>
    </source>
</evidence>